<protein>
    <submittedName>
        <fullName evidence="2">Uncharacterized protein</fullName>
    </submittedName>
</protein>
<dbReference type="AlphaFoldDB" id="A0A1Y2C304"/>
<organism evidence="2 3">
    <name type="scientific">Rhizoclosmatium globosum</name>
    <dbReference type="NCBI Taxonomy" id="329046"/>
    <lineage>
        <taxon>Eukaryota</taxon>
        <taxon>Fungi</taxon>
        <taxon>Fungi incertae sedis</taxon>
        <taxon>Chytridiomycota</taxon>
        <taxon>Chytridiomycota incertae sedis</taxon>
        <taxon>Chytridiomycetes</taxon>
        <taxon>Chytridiales</taxon>
        <taxon>Chytriomycetaceae</taxon>
        <taxon>Rhizoclosmatium</taxon>
    </lineage>
</organism>
<keyword evidence="3" id="KW-1185">Reference proteome</keyword>
<accession>A0A1Y2C304</accession>
<evidence type="ECO:0000313" key="2">
    <source>
        <dbReference type="EMBL" id="ORY41326.1"/>
    </source>
</evidence>
<evidence type="ECO:0000313" key="3">
    <source>
        <dbReference type="Proteomes" id="UP000193642"/>
    </source>
</evidence>
<feature type="region of interest" description="Disordered" evidence="1">
    <location>
        <begin position="220"/>
        <end position="254"/>
    </location>
</feature>
<sequence>MNTLELTPSKRRLVEDIHQMPDTSKATGLLVLGILANRARSQPSFTSLDCPAKVFTDLNLPVRPVQDMVKECMDWTEKQQRNYTVATPDAPSETKFAREKTSKLLSAIKTQFKKKLQKWDTRVFNVDQAIQDLYGDDPRHKDKTLDAAFPDDALDRKTVVYLLVYCSRLQAAFNLKENYWAYCSALFANFLNPNTNREAVLANVRFQLMGEEVEQVVCQPSPAVPESSLRGPESSQSPTVLPNSPEAIQEQDNE</sequence>
<dbReference type="Proteomes" id="UP000193642">
    <property type="component" value="Unassembled WGS sequence"/>
</dbReference>
<comment type="caution">
    <text evidence="2">The sequence shown here is derived from an EMBL/GenBank/DDBJ whole genome shotgun (WGS) entry which is preliminary data.</text>
</comment>
<name>A0A1Y2C304_9FUNG</name>
<proteinExistence type="predicted"/>
<reference evidence="2 3" key="1">
    <citation type="submission" date="2016-07" db="EMBL/GenBank/DDBJ databases">
        <title>Pervasive Adenine N6-methylation of Active Genes in Fungi.</title>
        <authorList>
            <consortium name="DOE Joint Genome Institute"/>
            <person name="Mondo S.J."/>
            <person name="Dannebaum R.O."/>
            <person name="Kuo R.C."/>
            <person name="Labutti K."/>
            <person name="Haridas S."/>
            <person name="Kuo A."/>
            <person name="Salamov A."/>
            <person name="Ahrendt S.R."/>
            <person name="Lipzen A."/>
            <person name="Sullivan W."/>
            <person name="Andreopoulos W.B."/>
            <person name="Clum A."/>
            <person name="Lindquist E."/>
            <person name="Daum C."/>
            <person name="Ramamoorthy G.K."/>
            <person name="Gryganskyi A."/>
            <person name="Culley D."/>
            <person name="Magnuson J.K."/>
            <person name="James T.Y."/>
            <person name="O'Malley M.A."/>
            <person name="Stajich J.E."/>
            <person name="Spatafora J.W."/>
            <person name="Visel A."/>
            <person name="Grigoriev I.V."/>
        </authorList>
    </citation>
    <scope>NUCLEOTIDE SEQUENCE [LARGE SCALE GENOMIC DNA]</scope>
    <source>
        <strain evidence="2 3">JEL800</strain>
    </source>
</reference>
<feature type="compositionally biased region" description="Polar residues" evidence="1">
    <location>
        <begin position="233"/>
        <end position="242"/>
    </location>
</feature>
<dbReference type="EMBL" id="MCGO01000032">
    <property type="protein sequence ID" value="ORY41326.1"/>
    <property type="molecule type" value="Genomic_DNA"/>
</dbReference>
<gene>
    <name evidence="2" type="ORF">BCR33DRAFT_767623</name>
</gene>
<evidence type="ECO:0000256" key="1">
    <source>
        <dbReference type="SAM" id="MobiDB-lite"/>
    </source>
</evidence>